<evidence type="ECO:0000313" key="2">
    <source>
        <dbReference type="Proteomes" id="UP001321445"/>
    </source>
</evidence>
<proteinExistence type="predicted"/>
<name>A0ABM8FJF1_9BACT</name>
<reference evidence="1 2" key="1">
    <citation type="submission" date="2023-03" db="EMBL/GenBank/DDBJ databases">
        <title>Description of Hydrogenimonas sp. ISO32.</title>
        <authorList>
            <person name="Mino S."/>
            <person name="Fukazawa S."/>
            <person name="Sawabe T."/>
        </authorList>
    </citation>
    <scope>NUCLEOTIDE SEQUENCE [LARGE SCALE GENOMIC DNA]</scope>
    <source>
        <strain evidence="1 2">ISO32</strain>
    </source>
</reference>
<gene>
    <name evidence="1" type="ORF">HCR_07330</name>
</gene>
<organism evidence="1 2">
    <name type="scientific">Hydrogenimonas cancrithermarum</name>
    <dbReference type="NCBI Taxonomy" id="2993563"/>
    <lineage>
        <taxon>Bacteria</taxon>
        <taxon>Pseudomonadati</taxon>
        <taxon>Campylobacterota</taxon>
        <taxon>Epsilonproteobacteria</taxon>
        <taxon>Campylobacterales</taxon>
        <taxon>Hydrogenimonadaceae</taxon>
        <taxon>Hydrogenimonas</taxon>
    </lineage>
</organism>
<sequence length="89" mass="10044">MEFQSVIKAKPLGGWYIELTETATGETVVCDNLDEYMEKIEEMGRDYGPGMQVAWSVDPTVDKTIMDVYVLEIRGLMQKYQDETGVAEG</sequence>
<dbReference type="RefSeq" id="WP_286337617.1">
    <property type="nucleotide sequence ID" value="NZ_AP027370.1"/>
</dbReference>
<keyword evidence="2" id="KW-1185">Reference proteome</keyword>
<accession>A0ABM8FJF1</accession>
<protein>
    <submittedName>
        <fullName evidence="1">Uncharacterized protein</fullName>
    </submittedName>
</protein>
<dbReference type="Proteomes" id="UP001321445">
    <property type="component" value="Chromosome"/>
</dbReference>
<evidence type="ECO:0000313" key="1">
    <source>
        <dbReference type="EMBL" id="BDY12421.1"/>
    </source>
</evidence>
<dbReference type="EMBL" id="AP027370">
    <property type="protein sequence ID" value="BDY12421.1"/>
    <property type="molecule type" value="Genomic_DNA"/>
</dbReference>